<reference evidence="2" key="1">
    <citation type="journal article" date="2003" name="Appl. Microbiol. Biotechnol.">
        <title>The Corynebacterium glutamicum genome: features and impacts on biotechnological processes.</title>
        <authorList>
            <person name="Ikeda M."/>
            <person name="Nakagawa S."/>
        </authorList>
    </citation>
    <scope>NUCLEOTIDE SEQUENCE [LARGE SCALE GENOMIC DNA]</scope>
    <source>
        <strain evidence="2">ATCC 13032 / DSM 20300 / BCRC 11384 / JCM 1318 / LMG 3730 / NCIMB 10025</strain>
    </source>
</reference>
<organism evidence="1 2">
    <name type="scientific">Corynebacterium glutamicum (strain ATCC 13032 / DSM 20300 / JCM 1318 / BCRC 11384 / CCUG 27702 / LMG 3730 / NBRC 12168 / NCIMB 10025 / NRRL B-2784 / 534)</name>
    <dbReference type="NCBI Taxonomy" id="196627"/>
    <lineage>
        <taxon>Bacteria</taxon>
        <taxon>Bacillati</taxon>
        <taxon>Actinomycetota</taxon>
        <taxon>Actinomycetes</taxon>
        <taxon>Mycobacteriales</taxon>
        <taxon>Corynebacteriaceae</taxon>
        <taxon>Corynebacterium</taxon>
    </lineage>
</organism>
<sequence>MAVQEDHAPLNLLHRKTRDIYLEVGIAGFSMPKCPYSVDALVHPRSYAPKE</sequence>
<dbReference type="BioCyc" id="CORYNE:G18NG-10196-MONOMER"/>
<dbReference type="HOGENOM" id="CLU_3097832_0_0_11"/>
<gene>
    <name evidence="1" type="ordered locus">Cgl0634</name>
</gene>
<keyword evidence="2" id="KW-1185">Reference proteome</keyword>
<evidence type="ECO:0000313" key="1">
    <source>
        <dbReference type="EMBL" id="BAB98027.1"/>
    </source>
</evidence>
<name>Q8NSN4_CORGL</name>
<dbReference type="Proteomes" id="UP000000582">
    <property type="component" value="Chromosome"/>
</dbReference>
<dbReference type="KEGG" id="cgl:Cgl0634"/>
<evidence type="ECO:0000313" key="2">
    <source>
        <dbReference type="Proteomes" id="UP000000582"/>
    </source>
</evidence>
<dbReference type="EMBL" id="BA000036">
    <property type="protein sequence ID" value="BAB98027.1"/>
    <property type="molecule type" value="Genomic_DNA"/>
</dbReference>
<accession>Q8NSN4</accession>
<proteinExistence type="predicted"/>
<dbReference type="AlphaFoldDB" id="Q8NSN4"/>
<protein>
    <submittedName>
        <fullName evidence="1">Uncharacterized protein</fullName>
    </submittedName>
</protein>